<dbReference type="InterPro" id="IPR050925">
    <property type="entry name" value="Rhomboid_protease_S54"/>
</dbReference>
<evidence type="ECO:0000256" key="4">
    <source>
        <dbReference type="ARBA" id="ARBA00023136"/>
    </source>
</evidence>
<dbReference type="STRING" id="1121387.GCA_000429885_00533"/>
<dbReference type="PANTHER" id="PTHR43731">
    <property type="entry name" value="RHOMBOID PROTEASE"/>
    <property type="match status" value="1"/>
</dbReference>
<feature type="transmembrane region" description="Helical" evidence="5">
    <location>
        <begin position="150"/>
        <end position="171"/>
    </location>
</feature>
<feature type="transmembrane region" description="Helical" evidence="5">
    <location>
        <begin position="101"/>
        <end position="119"/>
    </location>
</feature>
<name>A0A239VRV5_9MICO</name>
<evidence type="ECO:0000256" key="1">
    <source>
        <dbReference type="ARBA" id="ARBA00004141"/>
    </source>
</evidence>
<evidence type="ECO:0000256" key="3">
    <source>
        <dbReference type="ARBA" id="ARBA00022989"/>
    </source>
</evidence>
<gene>
    <name evidence="7" type="ORF">SAMEA4475696_02165</name>
</gene>
<keyword evidence="3 5" id="KW-1133">Transmembrane helix</keyword>
<feature type="transmembrane region" description="Helical" evidence="5">
    <location>
        <begin position="125"/>
        <end position="143"/>
    </location>
</feature>
<evidence type="ECO:0000256" key="2">
    <source>
        <dbReference type="ARBA" id="ARBA00022692"/>
    </source>
</evidence>
<organism evidence="7 8">
    <name type="scientific">Dermatophilus congolensis</name>
    <dbReference type="NCBI Taxonomy" id="1863"/>
    <lineage>
        <taxon>Bacteria</taxon>
        <taxon>Bacillati</taxon>
        <taxon>Actinomycetota</taxon>
        <taxon>Actinomycetes</taxon>
        <taxon>Micrococcales</taxon>
        <taxon>Dermatophilaceae</taxon>
        <taxon>Dermatophilus</taxon>
    </lineage>
</organism>
<dbReference type="PANTHER" id="PTHR43731:SF9">
    <property type="entry name" value="SLR1461 PROTEIN"/>
    <property type="match status" value="1"/>
</dbReference>
<keyword evidence="2 5" id="KW-0812">Transmembrane</keyword>
<dbReference type="Pfam" id="PF01694">
    <property type="entry name" value="Rhomboid"/>
    <property type="match status" value="1"/>
</dbReference>
<feature type="transmembrane region" description="Helical" evidence="5">
    <location>
        <begin position="72"/>
        <end position="94"/>
    </location>
</feature>
<dbReference type="RefSeq" id="WP_231935386.1">
    <property type="nucleotide sequence ID" value="NZ_JAAFNI010000001.1"/>
</dbReference>
<dbReference type="Gene3D" id="1.20.1540.10">
    <property type="entry name" value="Rhomboid-like"/>
    <property type="match status" value="1"/>
</dbReference>
<dbReference type="EMBL" id="LT906453">
    <property type="protein sequence ID" value="SNV25007.1"/>
    <property type="molecule type" value="Genomic_DNA"/>
</dbReference>
<dbReference type="InterPro" id="IPR035952">
    <property type="entry name" value="Rhomboid-like_sf"/>
</dbReference>
<feature type="transmembrane region" description="Helical" evidence="5">
    <location>
        <begin position="177"/>
        <end position="196"/>
    </location>
</feature>
<feature type="domain" description="Peptidase S54 rhomboid" evidence="6">
    <location>
        <begin position="63"/>
        <end position="195"/>
    </location>
</feature>
<dbReference type="SUPFAM" id="SSF144091">
    <property type="entry name" value="Rhomboid-like"/>
    <property type="match status" value="1"/>
</dbReference>
<dbReference type="GO" id="GO:0016020">
    <property type="term" value="C:membrane"/>
    <property type="evidence" value="ECO:0007669"/>
    <property type="project" value="UniProtKB-SubCell"/>
</dbReference>
<evidence type="ECO:0000313" key="7">
    <source>
        <dbReference type="EMBL" id="SNV25007.1"/>
    </source>
</evidence>
<dbReference type="KEGG" id="dco:SAMEA4475696_2165"/>
<dbReference type="AlphaFoldDB" id="A0A239VRV5"/>
<dbReference type="InterPro" id="IPR022764">
    <property type="entry name" value="Peptidase_S54_rhomboid_dom"/>
</dbReference>
<evidence type="ECO:0000313" key="8">
    <source>
        <dbReference type="Proteomes" id="UP000242637"/>
    </source>
</evidence>
<reference evidence="7 8" key="1">
    <citation type="submission" date="2017-06" db="EMBL/GenBank/DDBJ databases">
        <authorList>
            <consortium name="Pathogen Informatics"/>
        </authorList>
    </citation>
    <scope>NUCLEOTIDE SEQUENCE [LARGE SCALE GENOMIC DNA]</scope>
    <source>
        <strain evidence="7 8">NCTC13039</strain>
    </source>
</reference>
<dbReference type="GO" id="GO:0004252">
    <property type="term" value="F:serine-type endopeptidase activity"/>
    <property type="evidence" value="ECO:0007669"/>
    <property type="project" value="InterPro"/>
</dbReference>
<dbReference type="Proteomes" id="UP000242637">
    <property type="component" value="Chromosome 1"/>
</dbReference>
<keyword evidence="8" id="KW-1185">Reference proteome</keyword>
<evidence type="ECO:0000259" key="6">
    <source>
        <dbReference type="Pfam" id="PF01694"/>
    </source>
</evidence>
<sequence>MSRAVTTRPKRTTMRPKRTPACLATRLLQLFLLVGLMWACEIVDQVAAADLDQFGIQPRSLSHWYGILLSPFLHAGFAHLITNTGILLTLGILVALITSQFFAVTASIIVLGGAGVWLFGPAGTVHVGASGLIYGYAAFLIVFGFSARRLAPTIVGIIVACIYGGMAWGVLPNQMGISWQAHLFGAIAGVYVARHLGHRLRSNKKTPKRFF</sequence>
<accession>A0A239VRV5</accession>
<protein>
    <submittedName>
        <fullName evidence="7">Rhombosortase</fullName>
    </submittedName>
</protein>
<evidence type="ECO:0000256" key="5">
    <source>
        <dbReference type="SAM" id="Phobius"/>
    </source>
</evidence>
<comment type="subcellular location">
    <subcellularLocation>
        <location evidence="1">Membrane</location>
        <topology evidence="1">Multi-pass membrane protein</topology>
    </subcellularLocation>
</comment>
<dbReference type="GeneID" id="63460341"/>
<keyword evidence="4 5" id="KW-0472">Membrane</keyword>
<proteinExistence type="predicted"/>